<dbReference type="PIRSF" id="PIRSF029347">
    <property type="entry name" value="RecF"/>
    <property type="match status" value="1"/>
</dbReference>
<dbReference type="CDD" id="cd00267">
    <property type="entry name" value="ABC_ATPase"/>
    <property type="match status" value="1"/>
</dbReference>
<dbReference type="KEGG" id="tna:CTN_0047"/>
<organism evidence="3 4">
    <name type="scientific">Thermotoga neapolitana (strain ATCC 49049 / DSM 4359 / NBRC 107923 / NS-E)</name>
    <dbReference type="NCBI Taxonomy" id="309803"/>
    <lineage>
        <taxon>Bacteria</taxon>
        <taxon>Thermotogati</taxon>
        <taxon>Thermotogota</taxon>
        <taxon>Thermotogae</taxon>
        <taxon>Thermotogales</taxon>
        <taxon>Thermotogaceae</taxon>
        <taxon>Thermotoga</taxon>
    </lineage>
</organism>
<feature type="transmembrane region" description="Helical" evidence="1">
    <location>
        <begin position="295"/>
        <end position="317"/>
    </location>
</feature>
<dbReference type="InterPro" id="IPR014555">
    <property type="entry name" value="RecF-like"/>
</dbReference>
<keyword evidence="1" id="KW-0812">Transmembrane</keyword>
<dbReference type="eggNOG" id="COG4637">
    <property type="taxonomic scope" value="Bacteria"/>
</dbReference>
<feature type="domain" description="ATPase AAA-type core" evidence="2">
    <location>
        <begin position="31"/>
        <end position="363"/>
    </location>
</feature>
<dbReference type="HOGENOM" id="CLU_035814_3_1_0"/>
<gene>
    <name evidence="3" type="ordered locus">CTN_0047</name>
</gene>
<keyword evidence="4" id="KW-1185">Reference proteome</keyword>
<protein>
    <submittedName>
        <fullName evidence="3">ATPase-like protein</fullName>
    </submittedName>
</protein>
<dbReference type="SUPFAM" id="SSF52540">
    <property type="entry name" value="P-loop containing nucleoside triphosphate hydrolases"/>
    <property type="match status" value="1"/>
</dbReference>
<dbReference type="Pfam" id="PF13304">
    <property type="entry name" value="AAA_21"/>
    <property type="match status" value="1"/>
</dbReference>
<dbReference type="EMBL" id="CP000916">
    <property type="protein sequence ID" value="ACM22223.1"/>
    <property type="molecule type" value="Genomic_DNA"/>
</dbReference>
<evidence type="ECO:0000313" key="3">
    <source>
        <dbReference type="EMBL" id="ACM22223.1"/>
    </source>
</evidence>
<evidence type="ECO:0000313" key="4">
    <source>
        <dbReference type="Proteomes" id="UP000000445"/>
    </source>
</evidence>
<evidence type="ECO:0000259" key="2">
    <source>
        <dbReference type="Pfam" id="PF13304"/>
    </source>
</evidence>
<evidence type="ECO:0000256" key="1">
    <source>
        <dbReference type="SAM" id="Phobius"/>
    </source>
</evidence>
<name>B9KB27_THENN</name>
<dbReference type="Proteomes" id="UP000000445">
    <property type="component" value="Chromosome"/>
</dbReference>
<sequence>MLKGGGNMFIEKIEGKNFKSFDELKVDLGNFNVVIGPNASGKSNFIRIFEFLRDIANFGLDNAISLQGGHEYIRNMKIGSTQDLSLKVTSSESQSQNKEIPSFLGNGEVLKIVKIEYEFCLRFDQKTWCRVTKEELKQDLKIFTRKDQTDVFLKVLRKNGKLNYQIEVPDSNYKKMVENTLFLLKENIPENSLLMETPLFRFLTPLGDIFREIAIYDFDPKLSKKAIPITGKAELEENGQNLPIVVKKILENEESRKKFFNLVKDLLPFVESLDIEKLVDKSLLFKIRENYFEDYIPAPLISDGTINIIALVLVLYFEKKRVVIIEEPERNIHPYLVSKIVDMMKDASRQKQIIITTHNPEFVKYAGLENLLFVFRDEKGFSRIERPANKKEVEVFLKNEIGIDELYVQNLL</sequence>
<proteinExistence type="predicted"/>
<dbReference type="PANTHER" id="PTHR40396">
    <property type="entry name" value="ATPASE-LIKE PROTEIN"/>
    <property type="match status" value="1"/>
</dbReference>
<accession>B9KB27</accession>
<dbReference type="AlphaFoldDB" id="B9KB27"/>
<dbReference type="InterPro" id="IPR027417">
    <property type="entry name" value="P-loop_NTPase"/>
</dbReference>
<keyword evidence="1" id="KW-1133">Transmembrane helix</keyword>
<reference evidence="3 4" key="1">
    <citation type="journal article" date="2009" name="Biosci. Biotechnol. Biochem.">
        <title>WeGAS: a web-based microbial genome annotation system.</title>
        <authorList>
            <person name="Lee D."/>
            <person name="Seo H."/>
            <person name="Park C."/>
            <person name="Park K."/>
        </authorList>
    </citation>
    <scope>NUCLEOTIDE SEQUENCE [LARGE SCALE GENOMIC DNA]</scope>
    <source>
        <strain evidence="4">ATCC 49049 / DSM 4359 / NBRC 107923 / NS-E</strain>
    </source>
</reference>
<dbReference type="GO" id="GO:0016887">
    <property type="term" value="F:ATP hydrolysis activity"/>
    <property type="evidence" value="ECO:0007669"/>
    <property type="project" value="InterPro"/>
</dbReference>
<dbReference type="PANTHER" id="PTHR40396:SF1">
    <property type="entry name" value="ATPASE AAA-TYPE CORE DOMAIN-CONTAINING PROTEIN"/>
    <property type="match status" value="1"/>
</dbReference>
<dbReference type="InterPro" id="IPR003959">
    <property type="entry name" value="ATPase_AAA_core"/>
</dbReference>
<dbReference type="GO" id="GO:0005524">
    <property type="term" value="F:ATP binding"/>
    <property type="evidence" value="ECO:0007669"/>
    <property type="project" value="InterPro"/>
</dbReference>
<dbReference type="Gene3D" id="3.40.50.300">
    <property type="entry name" value="P-loop containing nucleotide triphosphate hydrolases"/>
    <property type="match status" value="1"/>
</dbReference>
<keyword evidence="1" id="KW-0472">Membrane</keyword>